<feature type="transmembrane region" description="Helical" evidence="2">
    <location>
        <begin position="557"/>
        <end position="576"/>
    </location>
</feature>
<keyword evidence="5" id="KW-1185">Reference proteome</keyword>
<dbReference type="KEGG" id="sde:Sde_2894"/>
<dbReference type="GeneID" id="98614538"/>
<feature type="transmembrane region" description="Helical" evidence="2">
    <location>
        <begin position="397"/>
        <end position="415"/>
    </location>
</feature>
<evidence type="ECO:0000313" key="4">
    <source>
        <dbReference type="EMBL" id="ABD82151.1"/>
    </source>
</evidence>
<protein>
    <submittedName>
        <fullName evidence="4">Uncharacterized protein</fullName>
    </submittedName>
</protein>
<keyword evidence="2" id="KW-0472">Membrane</keyword>
<reference evidence="4 5" key="1">
    <citation type="journal article" date="2008" name="PLoS Genet.">
        <title>Complete genome sequence of the complex carbohydrate-degrading marine bacterium, Saccharophagus degradans strain 2-40 T.</title>
        <authorList>
            <person name="Weiner R.M."/>
            <person name="Taylor L.E.II."/>
            <person name="Henrissat B."/>
            <person name="Hauser L."/>
            <person name="Land M."/>
            <person name="Coutinho P.M."/>
            <person name="Rancurel C."/>
            <person name="Saunders E.H."/>
            <person name="Longmire A.G."/>
            <person name="Zhang H."/>
            <person name="Bayer E.A."/>
            <person name="Gilbert H.J."/>
            <person name="Larimer F."/>
            <person name="Zhulin I.B."/>
            <person name="Ekborg N.A."/>
            <person name="Lamed R."/>
            <person name="Richardson P.M."/>
            <person name="Borovok I."/>
            <person name="Hutcheson S."/>
        </authorList>
    </citation>
    <scope>NUCLEOTIDE SEQUENCE [LARGE SCALE GENOMIC DNA]</scope>
    <source>
        <strain evidence="5">2-40 / ATCC 43961 / DSM 17024</strain>
    </source>
</reference>
<organism evidence="4 5">
    <name type="scientific">Saccharophagus degradans (strain 2-40 / ATCC 43961 / DSM 17024)</name>
    <dbReference type="NCBI Taxonomy" id="203122"/>
    <lineage>
        <taxon>Bacteria</taxon>
        <taxon>Pseudomonadati</taxon>
        <taxon>Pseudomonadota</taxon>
        <taxon>Gammaproteobacteria</taxon>
        <taxon>Cellvibrionales</taxon>
        <taxon>Cellvibrionaceae</taxon>
        <taxon>Saccharophagus</taxon>
    </lineage>
</organism>
<dbReference type="AlphaFoldDB" id="Q21GM8"/>
<feature type="transmembrane region" description="Helical" evidence="2">
    <location>
        <begin position="486"/>
        <end position="503"/>
    </location>
</feature>
<dbReference type="Proteomes" id="UP000001947">
    <property type="component" value="Chromosome"/>
</dbReference>
<proteinExistence type="predicted"/>
<dbReference type="EMBL" id="CP000282">
    <property type="protein sequence ID" value="ABD82151.1"/>
    <property type="molecule type" value="Genomic_DNA"/>
</dbReference>
<feature type="transmembrane region" description="Helical" evidence="2">
    <location>
        <begin position="523"/>
        <end position="545"/>
    </location>
</feature>
<dbReference type="RefSeq" id="WP_011469367.1">
    <property type="nucleotide sequence ID" value="NC_007912.1"/>
</dbReference>
<sequence length="1029" mass="118131">MTVTCRYIYRLTAALLLCSSCALAANTPQTQNATPEAPGSQISTAEQVATIEEFYAKRLVGLEPIRAIFPAAWLTETPAWNEEKNKLQQHLAALSQADTTNTSPHELELTQLKLMWVLFTPAERSDLINSAKTQLLAQTNKQNAQKILEQTQAAASEHEKQLQQVKHELAQSEDDREKRLLAIQLGIEKRIELITAKTKLIADAQIAFSQDVSDWKEIQSLISNALDDEHFIPGTRDFTLYRKTLRDRLAASNRAVANKHVFVTTYFRDDMNLPEEEQSFNVQVRETDSDKNVERVNTVLRKRLELSQSEENFIAKKQTLIVDLAVWHKQYRTDLLLLRGKLIKQVIDNNAFSLNNFDPIAVELRTLYASTLFSKWSKAYVKTYGTSKKTSLTFSNITHLLKVLLTTCFIVWLFLKRQLVLDSAKRWCLTRTSNARWRKATALLFGALQELYIFIILFFFGGSVIKILVSVGISSAEMFKPVLNKIVLFFLLLGLIQYVQPFLSQREQRKGRDTHEIAAIEEVFSLVPQVYLYYWLAAGVVASLISQHLNESLLGFHAVNVITFAFAIALLVIIWVRRHTWRTINEKAYNSELWQKISFNARRKPWEPLILLIGGGMGVYRVVWSVLLDRLTELELTRSFQAMVSRAILERQYRKTTTKLYAERFPDKYWRNFHFQTPAEAHWYVERSEHQEVIQAAYENWQSKGKATRLLICGDRGIGKSELISNFLRNEEIKCLHTHIDTGETSVAAVCQRLSLSFLQSRMDTPEDIINALKLMEPQVLCVENIENTILRKVGGFAAYTAVIDIILQTSDKHFWLVTCTSYAWTIVQHGVIGADCFTENIMVEGLSEEALKTAMLARHNDAHPATPDFSQLNFSNPKQGRLRDKLQQQDASEKGEELYFRILWDYTKGNPRQALYYWKASLAWDGLKCTVRLFEIPEHRVLETLQDRALMLLAGLIEHNGLTLRGMQEIMNCPEATVRRHIEELTPYGIVFSIENDDSCGWHVESFWTRAVENYLEKRQLLFKGAAL</sequence>
<feature type="transmembrane region" description="Helical" evidence="2">
    <location>
        <begin position="451"/>
        <end position="474"/>
    </location>
</feature>
<keyword evidence="2" id="KW-1133">Transmembrane helix</keyword>
<evidence type="ECO:0000313" key="5">
    <source>
        <dbReference type="Proteomes" id="UP000001947"/>
    </source>
</evidence>
<keyword evidence="3" id="KW-0732">Signal</keyword>
<evidence type="ECO:0000256" key="2">
    <source>
        <dbReference type="SAM" id="Phobius"/>
    </source>
</evidence>
<feature type="coiled-coil region" evidence="1">
    <location>
        <begin position="141"/>
        <end position="175"/>
    </location>
</feature>
<feature type="signal peptide" evidence="3">
    <location>
        <begin position="1"/>
        <end position="24"/>
    </location>
</feature>
<keyword evidence="1" id="KW-0175">Coiled coil</keyword>
<dbReference type="SUPFAM" id="SSF52540">
    <property type="entry name" value="P-loop containing nucleoside triphosphate hydrolases"/>
    <property type="match status" value="1"/>
</dbReference>
<name>Q21GM8_SACD2</name>
<dbReference type="eggNOG" id="COG2256">
    <property type="taxonomic scope" value="Bacteria"/>
</dbReference>
<dbReference type="OrthoDB" id="5289454at2"/>
<feature type="chain" id="PRO_5004200243" evidence="3">
    <location>
        <begin position="25"/>
        <end position="1029"/>
    </location>
</feature>
<evidence type="ECO:0000256" key="3">
    <source>
        <dbReference type="SAM" id="SignalP"/>
    </source>
</evidence>
<dbReference type="STRING" id="203122.Sde_2894"/>
<accession>Q21GM8</accession>
<gene>
    <name evidence="4" type="ordered locus">Sde_2894</name>
</gene>
<dbReference type="InterPro" id="IPR027417">
    <property type="entry name" value="P-loop_NTPase"/>
</dbReference>
<evidence type="ECO:0000256" key="1">
    <source>
        <dbReference type="SAM" id="Coils"/>
    </source>
</evidence>
<keyword evidence="2" id="KW-0812">Transmembrane</keyword>
<feature type="transmembrane region" description="Helical" evidence="2">
    <location>
        <begin position="609"/>
        <end position="628"/>
    </location>
</feature>
<dbReference type="HOGENOM" id="CLU_294550_0_0_6"/>